<evidence type="ECO:0000256" key="2">
    <source>
        <dbReference type="ARBA" id="ARBA00023239"/>
    </source>
</evidence>
<accession>A0A502G6F8</accession>
<reference evidence="3 4" key="1">
    <citation type="journal article" date="2019" name="Environ. Microbiol.">
        <title>Species interactions and distinct microbial communities in high Arctic permafrost affected cryosols are associated with the CH4 and CO2 gas fluxes.</title>
        <authorList>
            <person name="Altshuler I."/>
            <person name="Hamel J."/>
            <person name="Turney S."/>
            <person name="Magnuson E."/>
            <person name="Levesque R."/>
            <person name="Greer C."/>
            <person name="Whyte L.G."/>
        </authorList>
    </citation>
    <scope>NUCLEOTIDE SEQUENCE [LARGE SCALE GENOMIC DNA]</scope>
    <source>
        <strain evidence="3 4">S9.3B</strain>
    </source>
</reference>
<dbReference type="EMBL" id="RCZP01000010">
    <property type="protein sequence ID" value="TPG56980.1"/>
    <property type="molecule type" value="Genomic_DNA"/>
</dbReference>
<evidence type="ECO:0000256" key="1">
    <source>
        <dbReference type="ARBA" id="ARBA00012344"/>
    </source>
</evidence>
<dbReference type="PANTHER" id="PTHR12192:SF2">
    <property type="entry name" value="GLUTATHIONE-SPECIFIC GAMMA-GLUTAMYLCYCLOTRANSFERASE 2"/>
    <property type="match status" value="1"/>
</dbReference>
<dbReference type="OrthoDB" id="9795692at2"/>
<dbReference type="Pfam" id="PF04752">
    <property type="entry name" value="ChaC"/>
    <property type="match status" value="1"/>
</dbReference>
<dbReference type="Gene3D" id="3.10.490.10">
    <property type="entry name" value="Gamma-glutamyl cyclotransferase-like"/>
    <property type="match status" value="1"/>
</dbReference>
<dbReference type="SUPFAM" id="SSF110857">
    <property type="entry name" value="Gamma-glutamyl cyclotransferase-like"/>
    <property type="match status" value="1"/>
</dbReference>
<gene>
    <name evidence="3" type="ORF">EAH89_12635</name>
</gene>
<comment type="caution">
    <text evidence="3">The sequence shown here is derived from an EMBL/GenBank/DDBJ whole genome shotgun (WGS) entry which is preliminary data.</text>
</comment>
<dbReference type="AlphaFoldDB" id="A0A502G6F8"/>
<dbReference type="GO" id="GO:0061928">
    <property type="term" value="F:glutathione specific gamma-glutamylcyclotransferase activity"/>
    <property type="evidence" value="ECO:0007669"/>
    <property type="project" value="UniProtKB-EC"/>
</dbReference>
<name>A0A502G6F8_9PROT</name>
<organism evidence="3 4">
    <name type="scientific">Muricoccus nepalensis</name>
    <dbReference type="NCBI Taxonomy" id="1854500"/>
    <lineage>
        <taxon>Bacteria</taxon>
        <taxon>Pseudomonadati</taxon>
        <taxon>Pseudomonadota</taxon>
        <taxon>Alphaproteobacteria</taxon>
        <taxon>Acetobacterales</taxon>
        <taxon>Roseomonadaceae</taxon>
        <taxon>Muricoccus</taxon>
    </lineage>
</organism>
<dbReference type="InterPro" id="IPR036568">
    <property type="entry name" value="GGCT-like_sf"/>
</dbReference>
<keyword evidence="4" id="KW-1185">Reference proteome</keyword>
<dbReference type="EC" id="4.3.2.7" evidence="1"/>
<dbReference type="PANTHER" id="PTHR12192">
    <property type="entry name" value="CATION TRANSPORT PROTEIN CHAC-RELATED"/>
    <property type="match status" value="1"/>
</dbReference>
<keyword evidence="3" id="KW-0808">Transferase</keyword>
<evidence type="ECO:0000313" key="4">
    <source>
        <dbReference type="Proteomes" id="UP000317078"/>
    </source>
</evidence>
<protein>
    <recommendedName>
        <fullName evidence="1">glutathione-specific gamma-glutamylcyclotransferase</fullName>
        <ecNumber evidence="1">4.3.2.7</ecNumber>
    </recommendedName>
</protein>
<proteinExistence type="predicted"/>
<evidence type="ECO:0000313" key="3">
    <source>
        <dbReference type="EMBL" id="TPG56980.1"/>
    </source>
</evidence>
<dbReference type="GO" id="GO:0016740">
    <property type="term" value="F:transferase activity"/>
    <property type="evidence" value="ECO:0007669"/>
    <property type="project" value="UniProtKB-KW"/>
</dbReference>
<dbReference type="Proteomes" id="UP000317078">
    <property type="component" value="Unassembled WGS sequence"/>
</dbReference>
<dbReference type="CDD" id="cd06661">
    <property type="entry name" value="GGCT_like"/>
    <property type="match status" value="1"/>
</dbReference>
<sequence length="214" mass="22514">MIPSPDASPPVPPDPTPLLEADGALYVFGYGSLIWKPGFPFLSSHPARLHGFHRRFCILSHRYRGTPEAPGLVLGLDRGGSCRGVVFRVAPAEAAAVLAYLEEREMTGGVYQRRLLPVQLLDGGGTRRALTFVADRGATAYCGALDPGAAAVAIGRGHGVMGPNRDYLLNTVAHLRALGVRDAGLDRIAALLPESGTVTPATIGAERTTPADPT</sequence>
<dbReference type="GO" id="GO:0005737">
    <property type="term" value="C:cytoplasm"/>
    <property type="evidence" value="ECO:0007669"/>
    <property type="project" value="TreeGrafter"/>
</dbReference>
<dbReference type="InterPro" id="IPR013024">
    <property type="entry name" value="GGCT-like"/>
</dbReference>
<keyword evidence="2" id="KW-0456">Lyase</keyword>
<dbReference type="InterPro" id="IPR006840">
    <property type="entry name" value="ChaC"/>
</dbReference>
<dbReference type="GO" id="GO:0006751">
    <property type="term" value="P:glutathione catabolic process"/>
    <property type="evidence" value="ECO:0007669"/>
    <property type="project" value="InterPro"/>
</dbReference>